<dbReference type="PANTHER" id="PTHR48051:SF1">
    <property type="entry name" value="RAS SUPPRESSOR PROTEIN 1"/>
    <property type="match status" value="1"/>
</dbReference>
<dbReference type="GO" id="GO:0005737">
    <property type="term" value="C:cytoplasm"/>
    <property type="evidence" value="ECO:0007669"/>
    <property type="project" value="TreeGrafter"/>
</dbReference>
<keyword evidence="2" id="KW-0677">Repeat</keyword>
<dbReference type="PANTHER" id="PTHR48051">
    <property type="match status" value="1"/>
</dbReference>
<keyword evidence="1" id="KW-0433">Leucine-rich repeat</keyword>
<protein>
    <submittedName>
        <fullName evidence="3">Leucine-rich repeat domain-containing protein</fullName>
    </submittedName>
</protein>
<dbReference type="InterPro" id="IPR032675">
    <property type="entry name" value="LRR_dom_sf"/>
</dbReference>
<organism evidence="3 4">
    <name type="scientific">Maribellus luteus</name>
    <dbReference type="NCBI Taxonomy" id="2305463"/>
    <lineage>
        <taxon>Bacteria</taxon>
        <taxon>Pseudomonadati</taxon>
        <taxon>Bacteroidota</taxon>
        <taxon>Bacteroidia</taxon>
        <taxon>Marinilabiliales</taxon>
        <taxon>Prolixibacteraceae</taxon>
        <taxon>Maribellus</taxon>
    </lineage>
</organism>
<dbReference type="OrthoDB" id="1121334at2"/>
<name>A0A399T067_9BACT</name>
<reference evidence="3 4" key="1">
    <citation type="submission" date="2018-08" db="EMBL/GenBank/DDBJ databases">
        <title>Pallidiluteibacterium maritimus gen. nov., sp. nov., isolated from coastal sediment.</title>
        <authorList>
            <person name="Zhou L.Y."/>
        </authorList>
    </citation>
    <scope>NUCLEOTIDE SEQUENCE [LARGE SCALE GENOMIC DNA]</scope>
    <source>
        <strain evidence="3 4">XSD2</strain>
    </source>
</reference>
<sequence>MRKLHFITVGFLLIGFLSFGQNTSPVEIFNGRGELNHSQKILDLSHQNLSEIPASALNPEIETLILDDNKLTKLPSWIGQLKKLKILSLRNNNLKQLDFGINNCENLEQLYLNGNKELSDISAINSTSKLKLIDVTDTKINSLPAGIQMMDNLFYFKYTKKE</sequence>
<evidence type="ECO:0000256" key="1">
    <source>
        <dbReference type="ARBA" id="ARBA00022614"/>
    </source>
</evidence>
<dbReference type="Pfam" id="PF00560">
    <property type="entry name" value="LRR_1"/>
    <property type="match status" value="1"/>
</dbReference>
<dbReference type="SUPFAM" id="SSF52058">
    <property type="entry name" value="L domain-like"/>
    <property type="match status" value="1"/>
</dbReference>
<comment type="caution">
    <text evidence="3">The sequence shown here is derived from an EMBL/GenBank/DDBJ whole genome shotgun (WGS) entry which is preliminary data.</text>
</comment>
<dbReference type="EMBL" id="QWGR01000003">
    <property type="protein sequence ID" value="RIJ49158.1"/>
    <property type="molecule type" value="Genomic_DNA"/>
</dbReference>
<accession>A0A399T067</accession>
<dbReference type="AlphaFoldDB" id="A0A399T067"/>
<evidence type="ECO:0000313" key="4">
    <source>
        <dbReference type="Proteomes" id="UP000265926"/>
    </source>
</evidence>
<dbReference type="InterPro" id="IPR001611">
    <property type="entry name" value="Leu-rich_rpt"/>
</dbReference>
<dbReference type="Proteomes" id="UP000265926">
    <property type="component" value="Unassembled WGS sequence"/>
</dbReference>
<dbReference type="InterPro" id="IPR025875">
    <property type="entry name" value="Leu-rich_rpt_4"/>
</dbReference>
<proteinExistence type="predicted"/>
<evidence type="ECO:0000256" key="2">
    <source>
        <dbReference type="ARBA" id="ARBA00022737"/>
    </source>
</evidence>
<evidence type="ECO:0000313" key="3">
    <source>
        <dbReference type="EMBL" id="RIJ49158.1"/>
    </source>
</evidence>
<gene>
    <name evidence="3" type="ORF">D1614_06250</name>
</gene>
<dbReference type="Pfam" id="PF12799">
    <property type="entry name" value="LRR_4"/>
    <property type="match status" value="1"/>
</dbReference>
<dbReference type="Gene3D" id="3.80.10.10">
    <property type="entry name" value="Ribonuclease Inhibitor"/>
    <property type="match status" value="1"/>
</dbReference>
<dbReference type="RefSeq" id="WP_119437044.1">
    <property type="nucleotide sequence ID" value="NZ_QWGR01000003.1"/>
</dbReference>
<dbReference type="InterPro" id="IPR050216">
    <property type="entry name" value="LRR_domain-containing"/>
</dbReference>
<keyword evidence="4" id="KW-1185">Reference proteome</keyword>